<evidence type="ECO:0000256" key="5">
    <source>
        <dbReference type="PIRSR" id="PIRSR601613-1"/>
    </source>
</evidence>
<evidence type="ECO:0000313" key="9">
    <source>
        <dbReference type="EMBL" id="KAF9736946.1"/>
    </source>
</evidence>
<dbReference type="SUPFAM" id="SSF51905">
    <property type="entry name" value="FAD/NAD(P)-binding domain"/>
    <property type="match status" value="1"/>
</dbReference>
<evidence type="ECO:0000313" key="10">
    <source>
        <dbReference type="Proteomes" id="UP000756921"/>
    </source>
</evidence>
<keyword evidence="6" id="KW-0285">Flavoprotein</keyword>
<dbReference type="PANTHER" id="PTHR43563:SF14">
    <property type="entry name" value="AMINE OXIDASE"/>
    <property type="match status" value="1"/>
</dbReference>
<gene>
    <name evidence="9" type="ORF">PMIN01_04725</name>
</gene>
<dbReference type="Proteomes" id="UP000756921">
    <property type="component" value="Unassembled WGS sequence"/>
</dbReference>
<feature type="chain" id="PRO_5040305755" description="Amine oxidase" evidence="7">
    <location>
        <begin position="20"/>
        <end position="480"/>
    </location>
</feature>
<dbReference type="GO" id="GO:0097621">
    <property type="term" value="F:monoamine oxidase activity"/>
    <property type="evidence" value="ECO:0007669"/>
    <property type="project" value="UniProtKB-EC"/>
</dbReference>
<evidence type="ECO:0000256" key="4">
    <source>
        <dbReference type="ARBA" id="ARBA00048448"/>
    </source>
</evidence>
<protein>
    <recommendedName>
        <fullName evidence="6">Amine oxidase</fullName>
        <ecNumber evidence="6">1.4.3.-</ecNumber>
    </recommendedName>
</protein>
<evidence type="ECO:0000256" key="7">
    <source>
        <dbReference type="SAM" id="SignalP"/>
    </source>
</evidence>
<feature type="binding site" evidence="5">
    <location>
        <position position="264"/>
    </location>
    <ligand>
        <name>FAD</name>
        <dbReference type="ChEBI" id="CHEBI:57692"/>
    </ligand>
</feature>
<dbReference type="PANTHER" id="PTHR43563">
    <property type="entry name" value="AMINE OXIDASE"/>
    <property type="match status" value="1"/>
</dbReference>
<dbReference type="InterPro" id="IPR050703">
    <property type="entry name" value="Flavin_MAO"/>
</dbReference>
<sequence length="480" mass="50996">MPSLSSLLFQVFWLQLSLGYPALPEVDVAVVGAGLSGLAAARKLLEAGKTVTVFEARDRVGGRVLSKQLKNGGVTELGAAFVGPTQDAVLALAAELGLETFKEYNSGDNLAYLGSGRVVFPSTSVIPPLDDVTTSEIGALIFALDALAATVDVEEPWNHPDAARLDSRTLRDAAHEIVTTEDGRDVFEIAVETIWSTQSDRLSYLYALAYIAGAGNRTTPGTFERLISVDGGGQESRITGGTGLLPNGLADKIGRSKILLGNPVQSISKQASGKYLVKGSKQSVLARHVVVAMSPPLAERITYSPRVSAQRRTLTRRMFMGSIGKANAVYKTPFWRDARLTGQTISVSDTIRATYDDSDAAGSYGAILGFVQAAAMEALDNATEAEIQGLVGQDYVRYFGARAADVEEWAIFRWDREDYSGGGPTALAGTGTYAKYGTALKKADGGIHWAGTEASDYWTGYMDGAIRSGERTAGDILGGE</sequence>
<evidence type="ECO:0000256" key="3">
    <source>
        <dbReference type="ARBA" id="ARBA00023002"/>
    </source>
</evidence>
<dbReference type="PRINTS" id="PR00757">
    <property type="entry name" value="AMINEOXDASEF"/>
</dbReference>
<dbReference type="InterPro" id="IPR002937">
    <property type="entry name" value="Amino_oxidase"/>
</dbReference>
<keyword evidence="3 6" id="KW-0560">Oxidoreductase</keyword>
<comment type="catalytic activity">
    <reaction evidence="4">
        <text>a secondary aliphatic amine + O2 + H2O = a primary amine + an aldehyde + H2O2</text>
        <dbReference type="Rhea" id="RHEA:26414"/>
        <dbReference type="ChEBI" id="CHEBI:15377"/>
        <dbReference type="ChEBI" id="CHEBI:15379"/>
        <dbReference type="ChEBI" id="CHEBI:16240"/>
        <dbReference type="ChEBI" id="CHEBI:17478"/>
        <dbReference type="ChEBI" id="CHEBI:58855"/>
        <dbReference type="ChEBI" id="CHEBI:65296"/>
        <dbReference type="EC" id="1.4.3.4"/>
    </reaction>
</comment>
<comment type="caution">
    <text evidence="9">The sequence shown here is derived from an EMBL/GenBank/DDBJ whole genome shotgun (WGS) entry which is preliminary data.</text>
</comment>
<evidence type="ECO:0000259" key="8">
    <source>
        <dbReference type="Pfam" id="PF01593"/>
    </source>
</evidence>
<comment type="similarity">
    <text evidence="2 6">Belongs to the flavin monoamine oxidase family.</text>
</comment>
<proteinExistence type="inferred from homology"/>
<dbReference type="Gene3D" id="3.90.660.10">
    <property type="match status" value="1"/>
</dbReference>
<comment type="cofactor">
    <cofactor evidence="1 6">
        <name>FAD</name>
        <dbReference type="ChEBI" id="CHEBI:57692"/>
    </cofactor>
</comment>
<dbReference type="Gene3D" id="1.10.405.10">
    <property type="entry name" value="Guanine Nucleotide Dissociation Inhibitor, domain 1"/>
    <property type="match status" value="1"/>
</dbReference>
<feature type="signal peptide" evidence="7">
    <location>
        <begin position="1"/>
        <end position="19"/>
    </location>
</feature>
<dbReference type="EC" id="1.4.3.-" evidence="6"/>
<feature type="domain" description="Amine oxidase" evidence="8">
    <location>
        <begin position="35"/>
        <end position="477"/>
    </location>
</feature>
<dbReference type="InterPro" id="IPR036188">
    <property type="entry name" value="FAD/NAD-bd_sf"/>
</dbReference>
<reference evidence="9" key="1">
    <citation type="journal article" date="2020" name="Mol. Plant Microbe Interact.">
        <title>Genome Sequence of the Biocontrol Agent Coniothyrium minitans strain Conio (IMI 134523).</title>
        <authorList>
            <person name="Patel D."/>
            <person name="Shittu T.A."/>
            <person name="Baroncelli R."/>
            <person name="Muthumeenakshi S."/>
            <person name="Osborne T.H."/>
            <person name="Janganan T.K."/>
            <person name="Sreenivasaprasad S."/>
        </authorList>
    </citation>
    <scope>NUCLEOTIDE SEQUENCE</scope>
    <source>
        <strain evidence="9">Conio</strain>
    </source>
</reference>
<evidence type="ECO:0000256" key="6">
    <source>
        <dbReference type="RuleBase" id="RU362067"/>
    </source>
</evidence>
<keyword evidence="7" id="KW-0732">Signal</keyword>
<feature type="binding site" evidence="5">
    <location>
        <position position="370"/>
    </location>
    <ligand>
        <name>substrate</name>
    </ligand>
</feature>
<keyword evidence="6" id="KW-0274">FAD</keyword>
<keyword evidence="10" id="KW-1185">Reference proteome</keyword>
<dbReference type="Gene3D" id="3.50.50.60">
    <property type="entry name" value="FAD/NAD(P)-binding domain"/>
    <property type="match status" value="1"/>
</dbReference>
<dbReference type="OrthoDB" id="5046242at2759"/>
<dbReference type="InterPro" id="IPR001613">
    <property type="entry name" value="Flavin_amine_oxidase"/>
</dbReference>
<evidence type="ECO:0000256" key="2">
    <source>
        <dbReference type="ARBA" id="ARBA00005995"/>
    </source>
</evidence>
<dbReference type="AlphaFoldDB" id="A0A9P6KSJ5"/>
<evidence type="ECO:0000256" key="1">
    <source>
        <dbReference type="ARBA" id="ARBA00001974"/>
    </source>
</evidence>
<dbReference type="Pfam" id="PF01593">
    <property type="entry name" value="Amino_oxidase"/>
    <property type="match status" value="1"/>
</dbReference>
<name>A0A9P6KSJ5_9PLEO</name>
<accession>A0A9P6KSJ5</accession>
<organism evidence="9 10">
    <name type="scientific">Paraphaeosphaeria minitans</name>
    <dbReference type="NCBI Taxonomy" id="565426"/>
    <lineage>
        <taxon>Eukaryota</taxon>
        <taxon>Fungi</taxon>
        <taxon>Dikarya</taxon>
        <taxon>Ascomycota</taxon>
        <taxon>Pezizomycotina</taxon>
        <taxon>Dothideomycetes</taxon>
        <taxon>Pleosporomycetidae</taxon>
        <taxon>Pleosporales</taxon>
        <taxon>Massarineae</taxon>
        <taxon>Didymosphaeriaceae</taxon>
        <taxon>Paraphaeosphaeria</taxon>
    </lineage>
</organism>
<feature type="binding site" evidence="5">
    <location>
        <begin position="55"/>
        <end position="56"/>
    </location>
    <ligand>
        <name>FAD</name>
        <dbReference type="ChEBI" id="CHEBI:57692"/>
    </ligand>
</feature>
<feature type="binding site" evidence="5">
    <location>
        <position position="36"/>
    </location>
    <ligand>
        <name>FAD</name>
        <dbReference type="ChEBI" id="CHEBI:57692"/>
    </ligand>
</feature>
<dbReference type="EMBL" id="WJXW01000004">
    <property type="protein sequence ID" value="KAF9736946.1"/>
    <property type="molecule type" value="Genomic_DNA"/>
</dbReference>
<feature type="binding site" evidence="5">
    <location>
        <position position="453"/>
    </location>
    <ligand>
        <name>FAD</name>
        <dbReference type="ChEBI" id="CHEBI:57692"/>
    </ligand>
</feature>
<dbReference type="SUPFAM" id="SSF54373">
    <property type="entry name" value="FAD-linked reductases, C-terminal domain"/>
    <property type="match status" value="1"/>
</dbReference>